<reference evidence="2" key="1">
    <citation type="journal article" date="2019" name="Int. J. Syst. Evol. Microbiol.">
        <title>The Global Catalogue of Microorganisms (GCM) 10K type strain sequencing project: providing services to taxonomists for standard genome sequencing and annotation.</title>
        <authorList>
            <consortium name="The Broad Institute Genomics Platform"/>
            <consortium name="The Broad Institute Genome Sequencing Center for Infectious Disease"/>
            <person name="Wu L."/>
            <person name="Ma J."/>
        </authorList>
    </citation>
    <scope>NUCLEOTIDE SEQUENCE [LARGE SCALE GENOMIC DNA]</scope>
    <source>
        <strain evidence="2">CGMCC 1.16306</strain>
    </source>
</reference>
<sequence>MEFPKKYRALRVDQPFGTFYAISISAKTILDVTFSDPLRYNENKELQGSQRKLDEKGRVKSIASYINGNDTAFPNSIILAANYNEKGLIEEDDILTWKISELDEFGNYEIEIPTNKKLAAIIDGQHRVNGFKTASEERKNEMELLVAIYFDLPNPYQAYLFATINYNQKAVDKSLALEQFGYFTEVTESDTWSPELLAVHLTRRFNVENDSPFYNHIKVAPQNDKFLLEKNPKEMDWLISTATIVDGILKLISNNPKEDSNQLRRFNDDKRKRMKIDRVDTAPLREFYLSNNDLFIYKAIYNFFKVVKSELFDEATEKTSYIKRTVGIQALFVILKDILKARLTEDKDVSQEYFSKFIDKFKHIDFTDNFFTASGIGKSRIQNSILISIGFKNYGDIRNQDHLQEYRRLIEN</sequence>
<gene>
    <name evidence="1" type="ORF">ACFQO1_02095</name>
</gene>
<dbReference type="Pfam" id="PF14072">
    <property type="entry name" value="DndB"/>
    <property type="match status" value="1"/>
</dbReference>
<dbReference type="NCBIfam" id="TIGR04172">
    <property type="entry name" value="DGQHR_dnd_1"/>
    <property type="match status" value="1"/>
</dbReference>
<evidence type="ECO:0000313" key="1">
    <source>
        <dbReference type="EMBL" id="MFC7356465.1"/>
    </source>
</evidence>
<dbReference type="CDD" id="cd16413">
    <property type="entry name" value="DGQHR_domain"/>
    <property type="match status" value="1"/>
</dbReference>
<dbReference type="InterPro" id="IPR017642">
    <property type="entry name" value="DNA_S_mod_DndB"/>
</dbReference>
<dbReference type="EMBL" id="JBHTBN010000001">
    <property type="protein sequence ID" value="MFC7356465.1"/>
    <property type="molecule type" value="Genomic_DNA"/>
</dbReference>
<name>A0ABW2MRI0_9FLAO</name>
<dbReference type="InterPro" id="IPR026440">
    <property type="entry name" value="DNA_PRithio_assoc_DGOHR_pro_1"/>
</dbReference>
<accession>A0ABW2MRI0</accession>
<dbReference type="NCBIfam" id="TIGR03187">
    <property type="entry name" value="DGQHR"/>
    <property type="match status" value="1"/>
</dbReference>
<evidence type="ECO:0000313" key="2">
    <source>
        <dbReference type="Proteomes" id="UP001596415"/>
    </source>
</evidence>
<dbReference type="InterPro" id="IPR017601">
    <property type="entry name" value="DGQHR-contain_dom"/>
</dbReference>
<organism evidence="1 2">
    <name type="scientific">Jejudonia soesokkakensis</name>
    <dbReference type="NCBI Taxonomy" id="1323432"/>
    <lineage>
        <taxon>Bacteria</taxon>
        <taxon>Pseudomonadati</taxon>
        <taxon>Bacteroidota</taxon>
        <taxon>Flavobacteriia</taxon>
        <taxon>Flavobacteriales</taxon>
        <taxon>Flavobacteriaceae</taxon>
        <taxon>Jejudonia</taxon>
    </lineage>
</organism>
<comment type="caution">
    <text evidence="1">The sequence shown here is derived from an EMBL/GenBank/DDBJ whole genome shotgun (WGS) entry which is preliminary data.</text>
</comment>
<dbReference type="Proteomes" id="UP001596415">
    <property type="component" value="Unassembled WGS sequence"/>
</dbReference>
<protein>
    <submittedName>
        <fullName evidence="1">DNA phosphorothioation-associated DGQHR protein 1</fullName>
    </submittedName>
</protein>
<proteinExistence type="predicted"/>
<dbReference type="RefSeq" id="WP_380216235.1">
    <property type="nucleotide sequence ID" value="NZ_JBHTBN010000001.1"/>
</dbReference>
<keyword evidence="2" id="KW-1185">Reference proteome</keyword>